<evidence type="ECO:0000256" key="4">
    <source>
        <dbReference type="ARBA" id="ARBA00022622"/>
    </source>
</evidence>
<dbReference type="AlphaFoldDB" id="A0A8H3DL90"/>
<keyword evidence="9" id="KW-0119">Carbohydrate metabolism</keyword>
<evidence type="ECO:0000256" key="6">
    <source>
        <dbReference type="ARBA" id="ARBA00022729"/>
    </source>
</evidence>
<dbReference type="CDD" id="cd10951">
    <property type="entry name" value="CE4_ClCDA_like"/>
    <property type="match status" value="1"/>
</dbReference>
<evidence type="ECO:0000256" key="7">
    <source>
        <dbReference type="ARBA" id="ARBA00022801"/>
    </source>
</evidence>
<protein>
    <recommendedName>
        <fullName evidence="13">NodB homology domain-containing protein</fullName>
    </recommendedName>
</protein>
<keyword evidence="10" id="KW-0449">Lipoprotein</keyword>
<keyword evidence="8" id="KW-0472">Membrane</keyword>
<keyword evidence="4" id="KW-0336">GPI-anchor</keyword>
<keyword evidence="4" id="KW-0325">Glycoprotein</keyword>
<dbReference type="GO" id="GO:0005886">
    <property type="term" value="C:plasma membrane"/>
    <property type="evidence" value="ECO:0007669"/>
    <property type="project" value="UniProtKB-SubCell"/>
</dbReference>
<evidence type="ECO:0000256" key="5">
    <source>
        <dbReference type="ARBA" id="ARBA00022723"/>
    </source>
</evidence>
<keyword evidence="6 12" id="KW-0732">Signal</keyword>
<evidence type="ECO:0000256" key="1">
    <source>
        <dbReference type="ARBA" id="ARBA00001941"/>
    </source>
</evidence>
<evidence type="ECO:0000256" key="12">
    <source>
        <dbReference type="SAM" id="SignalP"/>
    </source>
</evidence>
<keyword evidence="5" id="KW-0479">Metal-binding</keyword>
<feature type="signal peptide" evidence="12">
    <location>
        <begin position="1"/>
        <end position="23"/>
    </location>
</feature>
<evidence type="ECO:0000256" key="10">
    <source>
        <dbReference type="ARBA" id="ARBA00023288"/>
    </source>
</evidence>
<evidence type="ECO:0000259" key="13">
    <source>
        <dbReference type="PROSITE" id="PS51677"/>
    </source>
</evidence>
<dbReference type="PROSITE" id="PS51677">
    <property type="entry name" value="NODB"/>
    <property type="match status" value="1"/>
</dbReference>
<dbReference type="GO" id="GO:0098552">
    <property type="term" value="C:side of membrane"/>
    <property type="evidence" value="ECO:0007669"/>
    <property type="project" value="UniProtKB-KW"/>
</dbReference>
<keyword evidence="11" id="KW-0961">Cell wall biogenesis/degradation</keyword>
<feature type="chain" id="PRO_5034349170" description="NodB homology domain-containing protein" evidence="12">
    <location>
        <begin position="24"/>
        <end position="277"/>
    </location>
</feature>
<accession>A0A8H3DL90</accession>
<dbReference type="EMBL" id="CAJMWZ010007005">
    <property type="protein sequence ID" value="CAE6530782.1"/>
    <property type="molecule type" value="Genomic_DNA"/>
</dbReference>
<keyword evidence="7" id="KW-0378">Hydrolase</keyword>
<comment type="cofactor">
    <cofactor evidence="1">
        <name>Co(2+)</name>
        <dbReference type="ChEBI" id="CHEBI:48828"/>
    </cofactor>
</comment>
<dbReference type="GO" id="GO:0016810">
    <property type="term" value="F:hydrolase activity, acting on carbon-nitrogen (but not peptide) bonds"/>
    <property type="evidence" value="ECO:0007669"/>
    <property type="project" value="InterPro"/>
</dbReference>
<dbReference type="GO" id="GO:0071555">
    <property type="term" value="P:cell wall organization"/>
    <property type="evidence" value="ECO:0007669"/>
    <property type="project" value="UniProtKB-KW"/>
</dbReference>
<name>A0A8H3DL90_9AGAM</name>
<dbReference type="Pfam" id="PF01522">
    <property type="entry name" value="Polysacc_deac_1"/>
    <property type="match status" value="1"/>
</dbReference>
<dbReference type="PANTHER" id="PTHR46471:SF2">
    <property type="entry name" value="CHITIN DEACETYLASE-RELATED"/>
    <property type="match status" value="1"/>
</dbReference>
<evidence type="ECO:0000256" key="11">
    <source>
        <dbReference type="ARBA" id="ARBA00023316"/>
    </source>
</evidence>
<reference evidence="14" key="1">
    <citation type="submission" date="2021-01" db="EMBL/GenBank/DDBJ databases">
        <authorList>
            <person name="Kaushik A."/>
        </authorList>
    </citation>
    <scope>NUCLEOTIDE SEQUENCE</scope>
    <source>
        <strain evidence="14">Type strain: AG8-Rh-89/</strain>
    </source>
</reference>
<evidence type="ECO:0000313" key="15">
    <source>
        <dbReference type="Proteomes" id="UP000663850"/>
    </source>
</evidence>
<dbReference type="SUPFAM" id="SSF88713">
    <property type="entry name" value="Glycoside hydrolase/deacetylase"/>
    <property type="match status" value="1"/>
</dbReference>
<dbReference type="Proteomes" id="UP000663850">
    <property type="component" value="Unassembled WGS sequence"/>
</dbReference>
<gene>
    <name evidence="14" type="ORF">RDB_LOCUS130171</name>
</gene>
<dbReference type="InterPro" id="IPR002509">
    <property type="entry name" value="NODB_dom"/>
</dbReference>
<evidence type="ECO:0000256" key="9">
    <source>
        <dbReference type="ARBA" id="ARBA00023277"/>
    </source>
</evidence>
<evidence type="ECO:0000256" key="8">
    <source>
        <dbReference type="ARBA" id="ARBA00023136"/>
    </source>
</evidence>
<dbReference type="Gene3D" id="3.20.20.370">
    <property type="entry name" value="Glycoside hydrolase/deacetylase"/>
    <property type="match status" value="1"/>
</dbReference>
<dbReference type="PANTHER" id="PTHR46471">
    <property type="entry name" value="CHITIN DEACETYLASE"/>
    <property type="match status" value="1"/>
</dbReference>
<organism evidence="14 15">
    <name type="scientific">Rhizoctonia solani</name>
    <dbReference type="NCBI Taxonomy" id="456999"/>
    <lineage>
        <taxon>Eukaryota</taxon>
        <taxon>Fungi</taxon>
        <taxon>Dikarya</taxon>
        <taxon>Basidiomycota</taxon>
        <taxon>Agaricomycotina</taxon>
        <taxon>Agaricomycetes</taxon>
        <taxon>Cantharellales</taxon>
        <taxon>Ceratobasidiaceae</taxon>
        <taxon>Rhizoctonia</taxon>
    </lineage>
</organism>
<evidence type="ECO:0000256" key="3">
    <source>
        <dbReference type="ARBA" id="ARBA00022475"/>
    </source>
</evidence>
<comment type="subcellular location">
    <subcellularLocation>
        <location evidence="2">Cell membrane</location>
        <topology evidence="2">Lipid-anchor</topology>
        <topology evidence="2">GPI-anchor</topology>
    </subcellularLocation>
</comment>
<sequence length="277" mass="29922">MSSSFMRFAAVAAALYGAVGVSAVPLDAPELAIRAPAAVITKCTQAKTVALTFDDGPYVNTRKLVDLLDRNGAKGTWFVNGNNCEFHRYPSSASQANLNAVKDGCIYDSNNAASVKYVYDKGHQVASHTWAHQHLTSLSGSALKSEFTKVNTAIKKITGAEPAFMRPPYGEYDNEVREVAGSLGQKVVIWDFDSGDSAGKSASQSKNDYKNLVSKNPNNVLTLNHETYATTVNDVIPYAIQQFKAKGYKMVTVAQCLGQSPYKSTGSPSPRDSTWKC</sequence>
<evidence type="ECO:0000256" key="2">
    <source>
        <dbReference type="ARBA" id="ARBA00004609"/>
    </source>
</evidence>
<dbReference type="InterPro" id="IPR011330">
    <property type="entry name" value="Glyco_hydro/deAcase_b/a-brl"/>
</dbReference>
<keyword evidence="3" id="KW-1003">Cell membrane</keyword>
<comment type="caution">
    <text evidence="14">The sequence shown here is derived from an EMBL/GenBank/DDBJ whole genome shotgun (WGS) entry which is preliminary data.</text>
</comment>
<evidence type="ECO:0000313" key="14">
    <source>
        <dbReference type="EMBL" id="CAE6530782.1"/>
    </source>
</evidence>
<feature type="domain" description="NodB homology" evidence="13">
    <location>
        <begin position="47"/>
        <end position="251"/>
    </location>
</feature>
<dbReference type="GO" id="GO:0005975">
    <property type="term" value="P:carbohydrate metabolic process"/>
    <property type="evidence" value="ECO:0007669"/>
    <property type="project" value="InterPro"/>
</dbReference>
<proteinExistence type="predicted"/>
<dbReference type="GO" id="GO:0046872">
    <property type="term" value="F:metal ion binding"/>
    <property type="evidence" value="ECO:0007669"/>
    <property type="project" value="UniProtKB-KW"/>
</dbReference>